<dbReference type="PROSITE" id="PS51352">
    <property type="entry name" value="THIOREDOXIN_2"/>
    <property type="match status" value="3"/>
</dbReference>
<feature type="domain" description="Thioredoxin" evidence="3">
    <location>
        <begin position="126"/>
        <end position="257"/>
    </location>
</feature>
<dbReference type="PRINTS" id="PR00421">
    <property type="entry name" value="THIOREDOXIN"/>
</dbReference>
<gene>
    <name evidence="4" type="ORF">EGW08_022457</name>
</gene>
<dbReference type="Pfam" id="PF00085">
    <property type="entry name" value="Thioredoxin"/>
    <property type="match status" value="4"/>
</dbReference>
<dbReference type="InterPro" id="IPR017937">
    <property type="entry name" value="Thioredoxin_CS"/>
</dbReference>
<dbReference type="InterPro" id="IPR046374">
    <property type="entry name" value="PDI_a_PDIR"/>
</dbReference>
<dbReference type="InterPro" id="IPR013766">
    <property type="entry name" value="Thioredoxin_domain"/>
</dbReference>
<comment type="caution">
    <text evidence="4">The sequence shown here is derived from an EMBL/GenBank/DDBJ whole genome shotgun (WGS) entry which is preliminary data.</text>
</comment>
<dbReference type="GO" id="GO:0003756">
    <property type="term" value="F:protein disulfide isomerase activity"/>
    <property type="evidence" value="ECO:0007669"/>
    <property type="project" value="InterPro"/>
</dbReference>
<sequence length="627" mass="71200">MAAPCSWSAVFLFCAVLIMLVPYQSLAQNKKNKKSLIIKVEDVKEFKKLLRTKTNLLVICVQSEKSTAKLNQMFEDVAEEMKGKATLAYINCGADKKFCKKFKFSPNELELKHYKDGEFNKDYDRKLAFKSMVNFLLDPTGDIPWEEDPAATDVVHINSEDAFTKLLRKDKNPLLVMFYAPWCGYCKRMKPDFQSVATEVKNQFTLVGVDVDKPPTMALRMQYNITGFPTLLYFEKGQVKYKYGQDNDKASIIEWLKNPSNPKVPEQEPQWSDEESDVVHLTDANFDEFVQQNPSVLVMFYAPWCGHCKKMKPDYTKAAAGLKEKQITGVLAAVDATKERKIAEKFEVKGFPTVKYFKDGEFAFELHDRETTGIVSFMENPQEPPPPPPPEKKWEEVESEVVHLIDESFKPFLKKKKHCLVMFYAPWCGHCKKAKPEFMAAAEKLKEDTKVAFAAVDCTVQTGVCSAHDVTGYPTFKYFNYGKNAQKYMGGRQEADFIAFMQDPLNPAPTPSTPSPPPVESVEDQWKELAGSQSLMYLNKENFDASIAESIQTLVMFYAPWCGHCKKMKPDFALAAQRVKEMGLGTLAVVDATQDRELAAQYDVKGPALSRVWQHIKLSDVRLGVRP</sequence>
<dbReference type="STRING" id="188477.A0A3S1AW06"/>
<comment type="similarity">
    <text evidence="1">Belongs to the protein disulfide isomerase family.</text>
</comment>
<dbReference type="CDD" id="cd02997">
    <property type="entry name" value="PDI_a_PDIR"/>
    <property type="match status" value="3"/>
</dbReference>
<feature type="domain" description="Thioredoxin" evidence="3">
    <location>
        <begin position="404"/>
        <end position="506"/>
    </location>
</feature>
<evidence type="ECO:0000313" key="5">
    <source>
        <dbReference type="Proteomes" id="UP000271974"/>
    </source>
</evidence>
<dbReference type="PANTHER" id="PTHR45672">
    <property type="entry name" value="PROTEIN DISULFIDE-ISOMERASE C17H9.14C-RELATED"/>
    <property type="match status" value="1"/>
</dbReference>
<dbReference type="Proteomes" id="UP000271974">
    <property type="component" value="Unassembled WGS sequence"/>
</dbReference>
<dbReference type="InterPro" id="IPR051063">
    <property type="entry name" value="PDI"/>
</dbReference>
<dbReference type="InterPro" id="IPR036249">
    <property type="entry name" value="Thioredoxin-like_sf"/>
</dbReference>
<evidence type="ECO:0000256" key="1">
    <source>
        <dbReference type="ARBA" id="ARBA00006347"/>
    </source>
</evidence>
<feature type="signal peptide" evidence="2">
    <location>
        <begin position="1"/>
        <end position="27"/>
    </location>
</feature>
<dbReference type="Gene3D" id="3.40.30.10">
    <property type="entry name" value="Glutaredoxin"/>
    <property type="match status" value="5"/>
</dbReference>
<evidence type="ECO:0000259" key="3">
    <source>
        <dbReference type="PROSITE" id="PS51352"/>
    </source>
</evidence>
<keyword evidence="5" id="KW-1185">Reference proteome</keyword>
<dbReference type="PANTHER" id="PTHR45672:SF2">
    <property type="entry name" value="PROTEIN DISULFIDE-ISOMERASE A5"/>
    <property type="match status" value="1"/>
</dbReference>
<dbReference type="OrthoDB" id="10264505at2759"/>
<proteinExistence type="inferred from homology"/>
<organism evidence="4 5">
    <name type="scientific">Elysia chlorotica</name>
    <name type="common">Eastern emerald elysia</name>
    <name type="synonym">Sea slug</name>
    <dbReference type="NCBI Taxonomy" id="188477"/>
    <lineage>
        <taxon>Eukaryota</taxon>
        <taxon>Metazoa</taxon>
        <taxon>Spiralia</taxon>
        <taxon>Lophotrochozoa</taxon>
        <taxon>Mollusca</taxon>
        <taxon>Gastropoda</taxon>
        <taxon>Heterobranchia</taxon>
        <taxon>Euthyneura</taxon>
        <taxon>Panpulmonata</taxon>
        <taxon>Sacoglossa</taxon>
        <taxon>Placobranchoidea</taxon>
        <taxon>Plakobranchidae</taxon>
        <taxon>Elysia</taxon>
    </lineage>
</organism>
<name>A0A3S1AW06_ELYCH</name>
<feature type="domain" description="Thioredoxin" evidence="3">
    <location>
        <begin position="258"/>
        <end position="403"/>
    </location>
</feature>
<accession>A0A3S1AW06</accession>
<dbReference type="GO" id="GO:0005783">
    <property type="term" value="C:endoplasmic reticulum"/>
    <property type="evidence" value="ECO:0007669"/>
    <property type="project" value="TreeGrafter"/>
</dbReference>
<evidence type="ECO:0000256" key="2">
    <source>
        <dbReference type="SAM" id="SignalP"/>
    </source>
</evidence>
<protein>
    <recommendedName>
        <fullName evidence="3">Thioredoxin domain-containing protein</fullName>
    </recommendedName>
</protein>
<feature type="chain" id="PRO_5018787209" description="Thioredoxin domain-containing protein" evidence="2">
    <location>
        <begin position="28"/>
        <end position="627"/>
    </location>
</feature>
<dbReference type="AlphaFoldDB" id="A0A3S1AW06"/>
<keyword evidence="2" id="KW-0732">Signal</keyword>
<dbReference type="EMBL" id="RQTK01001577">
    <property type="protein sequence ID" value="RUS69782.1"/>
    <property type="molecule type" value="Genomic_DNA"/>
</dbReference>
<dbReference type="FunFam" id="3.40.30.10:FF:000029">
    <property type="entry name" value="protein disulfide-isomerase A5 isoform X2"/>
    <property type="match status" value="1"/>
</dbReference>
<dbReference type="SUPFAM" id="SSF52833">
    <property type="entry name" value="Thioredoxin-like"/>
    <property type="match status" value="5"/>
</dbReference>
<dbReference type="GO" id="GO:0006457">
    <property type="term" value="P:protein folding"/>
    <property type="evidence" value="ECO:0007669"/>
    <property type="project" value="TreeGrafter"/>
</dbReference>
<evidence type="ECO:0000313" key="4">
    <source>
        <dbReference type="EMBL" id="RUS69782.1"/>
    </source>
</evidence>
<dbReference type="PROSITE" id="PS00194">
    <property type="entry name" value="THIOREDOXIN_1"/>
    <property type="match status" value="3"/>
</dbReference>
<reference evidence="4 5" key="1">
    <citation type="submission" date="2019-01" db="EMBL/GenBank/DDBJ databases">
        <title>A draft genome assembly of the solar-powered sea slug Elysia chlorotica.</title>
        <authorList>
            <person name="Cai H."/>
            <person name="Li Q."/>
            <person name="Fang X."/>
            <person name="Li J."/>
            <person name="Curtis N.E."/>
            <person name="Altenburger A."/>
            <person name="Shibata T."/>
            <person name="Feng M."/>
            <person name="Maeda T."/>
            <person name="Schwartz J.A."/>
            <person name="Shigenobu S."/>
            <person name="Lundholm N."/>
            <person name="Nishiyama T."/>
            <person name="Yang H."/>
            <person name="Hasebe M."/>
            <person name="Li S."/>
            <person name="Pierce S.K."/>
            <person name="Wang J."/>
        </authorList>
    </citation>
    <scope>NUCLEOTIDE SEQUENCE [LARGE SCALE GENOMIC DNA]</scope>
    <source>
        <strain evidence="4">EC2010</strain>
        <tissue evidence="4">Whole organism of an adult</tissue>
    </source>
</reference>